<feature type="non-terminal residue" evidence="4">
    <location>
        <position position="170"/>
    </location>
</feature>
<dbReference type="InterPro" id="IPR000307">
    <property type="entry name" value="Ribosomal_bS16"/>
</dbReference>
<feature type="compositionally biased region" description="Low complexity" evidence="3">
    <location>
        <begin position="142"/>
        <end position="155"/>
    </location>
</feature>
<dbReference type="SUPFAM" id="SSF54565">
    <property type="entry name" value="Ribosomal protein S16"/>
    <property type="match status" value="1"/>
</dbReference>
<dbReference type="InterPro" id="IPR020592">
    <property type="entry name" value="Ribosomal_bS16_CS"/>
</dbReference>
<evidence type="ECO:0000313" key="4">
    <source>
        <dbReference type="EMBL" id="SVB92961.1"/>
    </source>
</evidence>
<dbReference type="GO" id="GO:0006412">
    <property type="term" value="P:translation"/>
    <property type="evidence" value="ECO:0007669"/>
    <property type="project" value="InterPro"/>
</dbReference>
<dbReference type="GO" id="GO:0003735">
    <property type="term" value="F:structural constituent of ribosome"/>
    <property type="evidence" value="ECO:0007669"/>
    <property type="project" value="InterPro"/>
</dbReference>
<dbReference type="GO" id="GO:0005737">
    <property type="term" value="C:cytoplasm"/>
    <property type="evidence" value="ECO:0007669"/>
    <property type="project" value="UniProtKB-ARBA"/>
</dbReference>
<evidence type="ECO:0000256" key="2">
    <source>
        <dbReference type="ARBA" id="ARBA00023274"/>
    </source>
</evidence>
<reference evidence="4" key="1">
    <citation type="submission" date="2018-05" db="EMBL/GenBank/DDBJ databases">
        <authorList>
            <person name="Lanie J.A."/>
            <person name="Ng W.-L."/>
            <person name="Kazmierczak K.M."/>
            <person name="Andrzejewski T.M."/>
            <person name="Davidsen T.M."/>
            <person name="Wayne K.J."/>
            <person name="Tettelin H."/>
            <person name="Glass J.I."/>
            <person name="Rusch D."/>
            <person name="Podicherti R."/>
            <person name="Tsui H.-C.T."/>
            <person name="Winkler M.E."/>
        </authorList>
    </citation>
    <scope>NUCLEOTIDE SEQUENCE</scope>
</reference>
<dbReference type="Pfam" id="PF00886">
    <property type="entry name" value="Ribosomal_S16"/>
    <property type="match status" value="1"/>
</dbReference>
<dbReference type="Gene3D" id="3.30.1320.10">
    <property type="match status" value="1"/>
</dbReference>
<dbReference type="PANTHER" id="PTHR12919:SF20">
    <property type="entry name" value="SMALL RIBOSOMAL SUBUNIT PROTEIN BS16M"/>
    <property type="match status" value="1"/>
</dbReference>
<organism evidence="4">
    <name type="scientific">marine metagenome</name>
    <dbReference type="NCBI Taxonomy" id="408172"/>
    <lineage>
        <taxon>unclassified sequences</taxon>
        <taxon>metagenomes</taxon>
        <taxon>ecological metagenomes</taxon>
    </lineage>
</organism>
<keyword evidence="2" id="KW-0687">Ribonucleoprotein</keyword>
<name>A0A382I2L0_9ZZZZ</name>
<evidence type="ECO:0008006" key="5">
    <source>
        <dbReference type="Google" id="ProtNLM"/>
    </source>
</evidence>
<keyword evidence="1" id="KW-0689">Ribosomal protein</keyword>
<feature type="compositionally biased region" description="Basic and acidic residues" evidence="3">
    <location>
        <begin position="156"/>
        <end position="170"/>
    </location>
</feature>
<dbReference type="NCBIfam" id="TIGR00002">
    <property type="entry name" value="S16"/>
    <property type="match status" value="1"/>
</dbReference>
<dbReference type="InterPro" id="IPR023803">
    <property type="entry name" value="Ribosomal_bS16_dom_sf"/>
</dbReference>
<feature type="compositionally biased region" description="Basic and acidic residues" evidence="3">
    <location>
        <begin position="101"/>
        <end position="132"/>
    </location>
</feature>
<dbReference type="AlphaFoldDB" id="A0A382I2L0"/>
<gene>
    <name evidence="4" type="ORF">METZ01_LOCUS245815</name>
</gene>
<proteinExistence type="inferred from homology"/>
<feature type="region of interest" description="Disordered" evidence="3">
    <location>
        <begin position="101"/>
        <end position="170"/>
    </location>
</feature>
<dbReference type="GO" id="GO:0015935">
    <property type="term" value="C:small ribosomal subunit"/>
    <property type="evidence" value="ECO:0007669"/>
    <property type="project" value="TreeGrafter"/>
</dbReference>
<sequence length="170" mass="18685">MVKIRLARGGAKKKPFYSIVATDSRKRRDSGYIERIGYFNPVAQGQEVRLQFEEDRLEYWVSQGAQISDRVKQLAREYKDPSIREKYLAAKEAKIAVAEKAKSEAEATAKAEAEATAKAEAKAEAEVKKEQAEEAPAEEAPAEAAAAEEAPVEATAKAEAKAEAEVKKEQ</sequence>
<dbReference type="PROSITE" id="PS00732">
    <property type="entry name" value="RIBOSOMAL_S16"/>
    <property type="match status" value="1"/>
</dbReference>
<dbReference type="PANTHER" id="PTHR12919">
    <property type="entry name" value="30S RIBOSOMAL PROTEIN S16"/>
    <property type="match status" value="1"/>
</dbReference>
<evidence type="ECO:0000256" key="1">
    <source>
        <dbReference type="ARBA" id="ARBA00022980"/>
    </source>
</evidence>
<evidence type="ECO:0000256" key="3">
    <source>
        <dbReference type="SAM" id="MobiDB-lite"/>
    </source>
</evidence>
<accession>A0A382I2L0</accession>
<protein>
    <recommendedName>
        <fullName evidence="5">30S ribosomal protein S16</fullName>
    </recommendedName>
</protein>
<dbReference type="EMBL" id="UINC01064367">
    <property type="protein sequence ID" value="SVB92961.1"/>
    <property type="molecule type" value="Genomic_DNA"/>
</dbReference>
<dbReference type="HAMAP" id="MF_00385">
    <property type="entry name" value="Ribosomal_bS16"/>
    <property type="match status" value="1"/>
</dbReference>